<dbReference type="GO" id="GO:0042030">
    <property type="term" value="F:ATPase inhibitor activity"/>
    <property type="evidence" value="ECO:0007669"/>
    <property type="project" value="TreeGrafter"/>
</dbReference>
<keyword evidence="6" id="KW-0458">Lysosome</keyword>
<dbReference type="Pfam" id="PF14636">
    <property type="entry name" value="FNIP_N"/>
    <property type="match status" value="1"/>
</dbReference>
<dbReference type="PANTHER" id="PTHR21634">
    <property type="entry name" value="RE13835P"/>
    <property type="match status" value="1"/>
</dbReference>
<evidence type="ECO:0000256" key="1">
    <source>
        <dbReference type="ARBA" id="ARBA00004496"/>
    </source>
</evidence>
<dbReference type="Pfam" id="PF14637">
    <property type="entry name" value="FNIP_M"/>
    <property type="match status" value="1"/>
</dbReference>
<dbReference type="GO" id="GO:0005765">
    <property type="term" value="C:lysosomal membrane"/>
    <property type="evidence" value="ECO:0007669"/>
    <property type="project" value="UniProtKB-SubCell"/>
</dbReference>
<dbReference type="InterPro" id="IPR028085">
    <property type="entry name" value="FNIP_mid_dom"/>
</dbReference>
<reference evidence="9 10" key="1">
    <citation type="submission" date="2015-07" db="EMBL/GenBank/DDBJ databases">
        <title>The genome of Melipona quadrifasciata.</title>
        <authorList>
            <person name="Pan H."/>
            <person name="Kapheim K."/>
        </authorList>
    </citation>
    <scope>NUCLEOTIDE SEQUENCE [LARGE SCALE GENOMIC DNA]</scope>
    <source>
        <strain evidence="9">0111107301</strain>
        <tissue evidence="9">Whole body</tissue>
    </source>
</reference>
<evidence type="ECO:0000256" key="3">
    <source>
        <dbReference type="ARBA" id="ARBA00007541"/>
    </source>
</evidence>
<dbReference type="InterPro" id="IPR026156">
    <property type="entry name" value="FNIP_fam"/>
</dbReference>
<dbReference type="STRING" id="166423.A0A0M9AE06"/>
<evidence type="ECO:0000313" key="9">
    <source>
        <dbReference type="EMBL" id="KOX81219.1"/>
    </source>
</evidence>
<evidence type="ECO:0000256" key="7">
    <source>
        <dbReference type="SAM" id="MobiDB-lite"/>
    </source>
</evidence>
<protein>
    <submittedName>
        <fullName evidence="9">Folliculin-interacting protein 2</fullName>
    </submittedName>
</protein>
<gene>
    <name evidence="9" type="ORF">WN51_00127</name>
</gene>
<proteinExistence type="inferred from homology"/>
<evidence type="ECO:0000256" key="5">
    <source>
        <dbReference type="ARBA" id="ARBA00023136"/>
    </source>
</evidence>
<dbReference type="PROSITE" id="PS51836">
    <property type="entry name" value="DENN_FNIP12"/>
    <property type="match status" value="1"/>
</dbReference>
<organism evidence="9 10">
    <name type="scientific">Melipona quadrifasciata</name>
    <dbReference type="NCBI Taxonomy" id="166423"/>
    <lineage>
        <taxon>Eukaryota</taxon>
        <taxon>Metazoa</taxon>
        <taxon>Ecdysozoa</taxon>
        <taxon>Arthropoda</taxon>
        <taxon>Hexapoda</taxon>
        <taxon>Insecta</taxon>
        <taxon>Pterygota</taxon>
        <taxon>Neoptera</taxon>
        <taxon>Endopterygota</taxon>
        <taxon>Hymenoptera</taxon>
        <taxon>Apocrita</taxon>
        <taxon>Aculeata</taxon>
        <taxon>Apoidea</taxon>
        <taxon>Anthophila</taxon>
        <taxon>Apidae</taxon>
        <taxon>Melipona</taxon>
    </lineage>
</organism>
<comment type="subcellular location">
    <subcellularLocation>
        <location evidence="1">Cytoplasm</location>
    </subcellularLocation>
    <subcellularLocation>
        <location evidence="2">Lysosome membrane</location>
    </subcellularLocation>
</comment>
<evidence type="ECO:0000259" key="8">
    <source>
        <dbReference type="PROSITE" id="PS51836"/>
    </source>
</evidence>
<name>A0A0M9AE06_9HYME</name>
<dbReference type="PRINTS" id="PR02073">
    <property type="entry name" value="FOLLICULNIP1"/>
</dbReference>
<feature type="compositionally biased region" description="Polar residues" evidence="7">
    <location>
        <begin position="201"/>
        <end position="211"/>
    </location>
</feature>
<accession>A0A0M9AE06</accession>
<dbReference type="InterPro" id="IPR037545">
    <property type="entry name" value="DENN_FNIP1/2"/>
</dbReference>
<dbReference type="InterPro" id="IPR028084">
    <property type="entry name" value="FNIP_N_dom"/>
</dbReference>
<comment type="similarity">
    <text evidence="3">Belongs to the FNIP family.</text>
</comment>
<dbReference type="EMBL" id="KQ435689">
    <property type="protein sequence ID" value="KOX81219.1"/>
    <property type="molecule type" value="Genomic_DNA"/>
</dbReference>
<feature type="compositionally biased region" description="Polar residues" evidence="7">
    <location>
        <begin position="171"/>
        <end position="194"/>
    </location>
</feature>
<evidence type="ECO:0000256" key="6">
    <source>
        <dbReference type="ARBA" id="ARBA00023228"/>
    </source>
</evidence>
<feature type="region of interest" description="Disordered" evidence="7">
    <location>
        <begin position="160"/>
        <end position="235"/>
    </location>
</feature>
<feature type="compositionally biased region" description="Low complexity" evidence="7">
    <location>
        <begin position="221"/>
        <end position="235"/>
    </location>
</feature>
<dbReference type="Proteomes" id="UP000053105">
    <property type="component" value="Unassembled WGS sequence"/>
</dbReference>
<evidence type="ECO:0000256" key="2">
    <source>
        <dbReference type="ARBA" id="ARBA00004656"/>
    </source>
</evidence>
<dbReference type="PANTHER" id="PTHR21634:SF9">
    <property type="entry name" value="RE13835P"/>
    <property type="match status" value="1"/>
</dbReference>
<evidence type="ECO:0000256" key="4">
    <source>
        <dbReference type="ARBA" id="ARBA00022490"/>
    </source>
</evidence>
<feature type="domain" description="UDENN FNIP1/2-type" evidence="8">
    <location>
        <begin position="39"/>
        <end position="1075"/>
    </location>
</feature>
<evidence type="ECO:0000313" key="10">
    <source>
        <dbReference type="Proteomes" id="UP000053105"/>
    </source>
</evidence>
<dbReference type="InterPro" id="IPR028086">
    <property type="entry name" value="FNIP_C_dom"/>
</dbReference>
<dbReference type="AlphaFoldDB" id="A0A0M9AE06"/>
<dbReference type="GO" id="GO:0051087">
    <property type="term" value="F:protein-folding chaperone binding"/>
    <property type="evidence" value="ECO:0007669"/>
    <property type="project" value="TreeGrafter"/>
</dbReference>
<keyword evidence="5" id="KW-0472">Membrane</keyword>
<keyword evidence="10" id="KW-1185">Reference proteome</keyword>
<dbReference type="Pfam" id="PF14638">
    <property type="entry name" value="FNIP_C"/>
    <property type="match status" value="1"/>
</dbReference>
<keyword evidence="4" id="KW-0963">Cytoplasm</keyword>
<dbReference type="OrthoDB" id="550424at2759"/>
<sequence length="1088" mass="122264">MPLLDKLFPSRKSFRNNVQTLVASNVGTEGDDRNSALCIGTSHVRILLFRECEWRGRKLLFDSLPLEKRWCKSKTTAFNIKNNTDSSNVGSISLGSNPMFERERMAEEDISLLSEMVFGTVAMTYRGSSFKIHSMNSPSCIMCTKVFPATEHNVCKQQNEKVSDEGLGSVNLDSNSSMRTFLSRPSSGNLSGTELNAGVRKSSTCSSTGSGWNIDIPPPTGSSQSLESNGSSGIGSLSSLRRRWLRGASTSLARSDSDDTFGVQYWPENGSDNKEGHNKRHKTRLGLTMLVQLAKGHERTIEIRLLEHMALLEGMLDRLRYFCIDSSNINAQNKGMQLPERLYRSSSQLIVSLLRLLTNINADLNSRTPLLWHDVLLNSVKIEHKMNMLHRSLERMCQLLDNIDTKSTNFFLSTAVTAVLTYHLGWIYTTLPIHDQQLMENLGTWYPCNPLWAQLGDLYGALSNPTRVAHTVVAGDPQKIDLVNSVLFFLSYFIRSGVVQKRYEYCNVTEEDIQEAIGLLEQARIKRPHLFTMKATSNDRESVTCRRALHTSVRKKVSAQEFSYDVEDDNNAIMQRSYPQYNGERLGTEESISSLKRSITMESNLDSFMLKPVERETKFILKEYPRDDDGNEKSTVDEKTCTSSKVKIVVSEIASQDSDSGKTDMQHHPEFSLRNFEKKMENDDLDEAYTNSKINALQDFDDTLKLNPARPEFETGQSTDNEMKNSHVSFTLGNEEKSVKSLSRSRLGYDCQCSYMFTRVPSTSAQLPEGVLRKIIQRNFPESSKSIHPPEASRSLRFCQKCNGQGYVPSQNYDSCKQVLETPTNATEVLRTCGNTVGDGNVGLSRSSSLEALMEANSVIELPMPRTKKMKKTDSYQETGFTKILLQNRVKPTESLGLNNSESSYTWGLVLQGLLKKKKRRKKKIVQQEENGDHCEVDKEWWYCIREECLASARFPTIDQPIAESLCILADLDTWHVGIISNNMPSHTAPLLVGMSRLVANMLEGFAYLWRKYHSASQCIGILEAKLKEMWLKSEALAEMLLATEVCDASVANLTNALDLDAADIPLLLAVATSHSPEITQKFGLTLT</sequence>